<gene>
    <name evidence="1" type="ORF">DP114_17670</name>
</gene>
<dbReference type="EMBL" id="CP030118">
    <property type="protein sequence ID" value="QDL09481.1"/>
    <property type="molecule type" value="Genomic_DNA"/>
</dbReference>
<evidence type="ECO:0000313" key="1">
    <source>
        <dbReference type="EMBL" id="QDL09481.1"/>
    </source>
</evidence>
<dbReference type="RefSeq" id="WP_169267467.1">
    <property type="nucleotide sequence ID" value="NZ_CAWOXK010000001.1"/>
</dbReference>
<name>A0A856MIK8_9CYAN</name>
<protein>
    <recommendedName>
        <fullName evidence="3">ApeA N-terminal domain-containing protein</fullName>
    </recommendedName>
</protein>
<dbReference type="AlphaFoldDB" id="A0A856MIK8"/>
<dbReference type="KEGG" id="bsen:DP114_17670"/>
<accession>A0A856MIK8</accession>
<sequence length="506" mass="58916">MRFISKLEWEGLQEKYEVKVLNSLDLLPPGAERIEIYRDDSYRINAKLTGKLFHINELEIWIDKWMKVDTEGYFLPVDLEVDDQVWFYKFNRCFFDSGSQFPISSNRNNLNQSLLDFEVNFYISNVVKKYKTSYSSQEIAWLTEWYLNGPKEDFYTRMTSRELAVEYTRNRLSFEETNFKFPDNQTTKLDYVVIQLDNLKFVIHDVPKYLAPNWSNCLGIEYREEWGGIPESGERESIAEIVGFIAGRQLFNIGLTEFDKSGYAIQEIAKNPPYSLGHNLITTCQSPDFPPVRLQEDFNIKTEEVLQQLIPNYLSLREPLHLKSALHRYWLSKELPIGDNLPTLAAGIETLSAKYCKYRSIELIGNYIPKGEFKEILKEELTSIENKLKIKPNGEKVLNKILGAYSYQLGVNGTLRNFFADIQLILGEIEEKAMKARNKMVHSQIDASDEAERREMSKLTSAYQTLFHRIMLRILGFEGKYIDYYSLDNLQRAIEQPIGGSSHKSQ</sequence>
<organism evidence="1 2">
    <name type="scientific">Brasilonema sennae CENA114</name>
    <dbReference type="NCBI Taxonomy" id="415709"/>
    <lineage>
        <taxon>Bacteria</taxon>
        <taxon>Bacillati</taxon>
        <taxon>Cyanobacteriota</taxon>
        <taxon>Cyanophyceae</taxon>
        <taxon>Nostocales</taxon>
        <taxon>Scytonemataceae</taxon>
        <taxon>Brasilonema</taxon>
        <taxon>Bromeliae group (in: Brasilonema)</taxon>
    </lineage>
</organism>
<proteinExistence type="predicted"/>
<dbReference type="Proteomes" id="UP000503129">
    <property type="component" value="Chromosome"/>
</dbReference>
<reference evidence="1 2" key="1">
    <citation type="submission" date="2018-06" db="EMBL/GenBank/DDBJ databases">
        <title>Comparative genomics of Brasilonema spp. strains.</title>
        <authorList>
            <person name="Alvarenga D.O."/>
            <person name="Fiore M.F."/>
            <person name="Varani A.M."/>
        </authorList>
    </citation>
    <scope>NUCLEOTIDE SEQUENCE [LARGE SCALE GENOMIC DNA]</scope>
    <source>
        <strain evidence="1 2">CENA114</strain>
    </source>
</reference>
<evidence type="ECO:0000313" key="2">
    <source>
        <dbReference type="Proteomes" id="UP000503129"/>
    </source>
</evidence>
<evidence type="ECO:0008006" key="3">
    <source>
        <dbReference type="Google" id="ProtNLM"/>
    </source>
</evidence>
<keyword evidence="2" id="KW-1185">Reference proteome</keyword>